<comment type="similarity">
    <text evidence="2">Belongs to the AB hydrolase superfamily. Isoprenylcysteine methylesterase family.</text>
</comment>
<evidence type="ECO:0000256" key="2">
    <source>
        <dbReference type="ARBA" id="ARBA00038028"/>
    </source>
</evidence>
<keyword evidence="6" id="KW-0472">Membrane</keyword>
<accession>A0A7S3QYS9</accession>
<keyword evidence="6" id="KW-1133">Transmembrane helix</keyword>
<dbReference type="EC" id="3.1.1.n2" evidence="3"/>
<dbReference type="InterPro" id="IPR049492">
    <property type="entry name" value="BD-FAE-like_dom"/>
</dbReference>
<feature type="compositionally biased region" description="Polar residues" evidence="5">
    <location>
        <begin position="1"/>
        <end position="18"/>
    </location>
</feature>
<evidence type="ECO:0000256" key="3">
    <source>
        <dbReference type="ARBA" id="ARBA00038928"/>
    </source>
</evidence>
<dbReference type="InterPro" id="IPR029058">
    <property type="entry name" value="AB_hydrolase_fold"/>
</dbReference>
<evidence type="ECO:0000259" key="7">
    <source>
        <dbReference type="Pfam" id="PF20434"/>
    </source>
</evidence>
<evidence type="ECO:0000313" key="8">
    <source>
        <dbReference type="EMBL" id="CAE0497296.1"/>
    </source>
</evidence>
<keyword evidence="6" id="KW-0812">Transmembrane</keyword>
<feature type="domain" description="BD-FAE-like" evidence="7">
    <location>
        <begin position="141"/>
        <end position="287"/>
    </location>
</feature>
<dbReference type="GO" id="GO:0016787">
    <property type="term" value="F:hydrolase activity"/>
    <property type="evidence" value="ECO:0007669"/>
    <property type="project" value="UniProtKB-KW"/>
</dbReference>
<dbReference type="SUPFAM" id="SSF53474">
    <property type="entry name" value="alpha/beta-Hydrolases"/>
    <property type="match status" value="1"/>
</dbReference>
<feature type="transmembrane region" description="Helical" evidence="6">
    <location>
        <begin position="76"/>
        <end position="97"/>
    </location>
</feature>
<dbReference type="Pfam" id="PF20434">
    <property type="entry name" value="BD-FAE"/>
    <property type="match status" value="1"/>
</dbReference>
<sequence length="483" mass="52480">MDRSSRGSNSELTINADSSWPHLPSGASTPLSMENGWIKEDEPLNFSTTNHAPFNKLYDVSCPTPWSCAKKIASEVVLYVNYGFKLLGYLGLGYKWALSLYQLIIYATLLLPGFIQVILFYFFSPRVSRSVAYGAGPRQRLDMYLTKNRKPGQKYPVVIFVTGGAWTIGYKAWGALLAKRLSQAGALVACLDYRNFPQGNALQMLEDVNRGIAWVCNQCANYQGDPDNIILCGQSAGGQLGALALIKQVEQVVLKKEVVGAQPAWDPSSIRAFVGISGAYDLEGLAGHLHSRGLYNNLFSQIMSINGVPAISELSPLHAARAWSASDARLPISVTTMDGPILTETSVLSQSPTSRDPLMADHQDGRASSKRRPSASPAPSGFGARMPTTLFIHGTADKSVPFASSQLLHEALERAGVASTCKLIEGRTHTSFLLEGAMKGGRDELMELMHQVVYGPKVPAKPRRYPALCPAILCYLAGYICPF</sequence>
<protein>
    <recommendedName>
        <fullName evidence="3">protein-S-isoprenylcysteine alpha-carbonyl methylesterase</fullName>
        <ecNumber evidence="3">3.1.1.n2</ecNumber>
    </recommendedName>
</protein>
<feature type="transmembrane region" description="Helical" evidence="6">
    <location>
        <begin position="155"/>
        <end position="173"/>
    </location>
</feature>
<dbReference type="PANTHER" id="PTHR48081:SF33">
    <property type="entry name" value="KYNURENINE FORMAMIDASE"/>
    <property type="match status" value="1"/>
</dbReference>
<dbReference type="Gene3D" id="3.40.50.1820">
    <property type="entry name" value="alpha/beta hydrolase"/>
    <property type="match status" value="1"/>
</dbReference>
<dbReference type="EMBL" id="HBIP01020786">
    <property type="protein sequence ID" value="CAE0497296.1"/>
    <property type="molecule type" value="Transcribed_RNA"/>
</dbReference>
<feature type="region of interest" description="Disordered" evidence="5">
    <location>
        <begin position="1"/>
        <end position="23"/>
    </location>
</feature>
<evidence type="ECO:0000256" key="4">
    <source>
        <dbReference type="ARBA" id="ARBA00049507"/>
    </source>
</evidence>
<name>A0A7S3QYS9_DUNTE</name>
<organism evidence="8">
    <name type="scientific">Dunaliella tertiolecta</name>
    <name type="common">Green alga</name>
    <dbReference type="NCBI Taxonomy" id="3047"/>
    <lineage>
        <taxon>Eukaryota</taxon>
        <taxon>Viridiplantae</taxon>
        <taxon>Chlorophyta</taxon>
        <taxon>core chlorophytes</taxon>
        <taxon>Chlorophyceae</taxon>
        <taxon>CS clade</taxon>
        <taxon>Chlamydomonadales</taxon>
        <taxon>Dunaliellaceae</taxon>
        <taxon>Dunaliella</taxon>
    </lineage>
</organism>
<evidence type="ECO:0000256" key="6">
    <source>
        <dbReference type="SAM" id="Phobius"/>
    </source>
</evidence>
<gene>
    <name evidence="8" type="ORF">DTER00134_LOCUS12369</name>
</gene>
<proteinExistence type="inferred from homology"/>
<keyword evidence="1" id="KW-0378">Hydrolase</keyword>
<evidence type="ECO:0000256" key="5">
    <source>
        <dbReference type="SAM" id="MobiDB-lite"/>
    </source>
</evidence>
<dbReference type="PANTHER" id="PTHR48081">
    <property type="entry name" value="AB HYDROLASE SUPERFAMILY PROTEIN C4A8.06C"/>
    <property type="match status" value="1"/>
</dbReference>
<feature type="transmembrane region" description="Helical" evidence="6">
    <location>
        <begin position="103"/>
        <end position="123"/>
    </location>
</feature>
<feature type="region of interest" description="Disordered" evidence="5">
    <location>
        <begin position="346"/>
        <end position="384"/>
    </location>
</feature>
<reference evidence="8" key="1">
    <citation type="submission" date="2021-01" db="EMBL/GenBank/DDBJ databases">
        <authorList>
            <person name="Corre E."/>
            <person name="Pelletier E."/>
            <person name="Niang G."/>
            <person name="Scheremetjew M."/>
            <person name="Finn R."/>
            <person name="Kale V."/>
            <person name="Holt S."/>
            <person name="Cochrane G."/>
            <person name="Meng A."/>
            <person name="Brown T."/>
            <person name="Cohen L."/>
        </authorList>
    </citation>
    <scope>NUCLEOTIDE SEQUENCE</scope>
    <source>
        <strain evidence="8">CCMP1320</strain>
    </source>
</reference>
<comment type="catalytic activity">
    <reaction evidence="4">
        <text>[protein]-C-terminal S-[(2E,6E)-farnesyl]-L-cysteine methyl ester + H2O = [protein]-C-terminal S-[(2E,6E)-farnesyl]-L-cysteine + methanol + H(+)</text>
        <dbReference type="Rhea" id="RHEA:48520"/>
        <dbReference type="Rhea" id="RHEA-COMP:12125"/>
        <dbReference type="Rhea" id="RHEA-COMP:12126"/>
        <dbReference type="ChEBI" id="CHEBI:15377"/>
        <dbReference type="ChEBI" id="CHEBI:15378"/>
        <dbReference type="ChEBI" id="CHEBI:17790"/>
        <dbReference type="ChEBI" id="CHEBI:90510"/>
        <dbReference type="ChEBI" id="CHEBI:90511"/>
        <dbReference type="EC" id="3.1.1.n2"/>
    </reaction>
</comment>
<evidence type="ECO:0000256" key="1">
    <source>
        <dbReference type="ARBA" id="ARBA00022801"/>
    </source>
</evidence>
<dbReference type="InterPro" id="IPR050300">
    <property type="entry name" value="GDXG_lipolytic_enzyme"/>
</dbReference>
<feature type="compositionally biased region" description="Basic and acidic residues" evidence="5">
    <location>
        <begin position="358"/>
        <end position="367"/>
    </location>
</feature>
<dbReference type="AlphaFoldDB" id="A0A7S3QYS9"/>